<organism evidence="7">
    <name type="scientific">Neobodo designis</name>
    <name type="common">Flagellated protozoan</name>
    <name type="synonym">Bodo designis</name>
    <dbReference type="NCBI Taxonomy" id="312471"/>
    <lineage>
        <taxon>Eukaryota</taxon>
        <taxon>Discoba</taxon>
        <taxon>Euglenozoa</taxon>
        <taxon>Kinetoplastea</taxon>
        <taxon>Metakinetoplastina</taxon>
        <taxon>Neobodonida</taxon>
        <taxon>Neobodo</taxon>
    </lineage>
</organism>
<reference evidence="7" key="1">
    <citation type="submission" date="2021-01" db="EMBL/GenBank/DDBJ databases">
        <authorList>
            <person name="Corre E."/>
            <person name="Pelletier E."/>
            <person name="Niang G."/>
            <person name="Scheremetjew M."/>
            <person name="Finn R."/>
            <person name="Kale V."/>
            <person name="Holt S."/>
            <person name="Cochrane G."/>
            <person name="Meng A."/>
            <person name="Brown T."/>
            <person name="Cohen L."/>
        </authorList>
    </citation>
    <scope>NUCLEOTIDE SEQUENCE</scope>
    <source>
        <strain evidence="7">CCAP 1951/1</strain>
    </source>
</reference>
<feature type="region of interest" description="Disordered" evidence="5">
    <location>
        <begin position="1077"/>
        <end position="1103"/>
    </location>
</feature>
<dbReference type="PANTHER" id="PTHR43788:SF8">
    <property type="entry name" value="DNA-BINDING PROTEIN SMUBP-2"/>
    <property type="match status" value="1"/>
</dbReference>
<dbReference type="Gene3D" id="3.40.50.300">
    <property type="entry name" value="P-loop containing nucleotide triphosphate hydrolases"/>
    <property type="match status" value="2"/>
</dbReference>
<feature type="domain" description="DNA2/NAM7 helicase-like C-terminal" evidence="6">
    <location>
        <begin position="952"/>
        <end position="1153"/>
    </location>
</feature>
<evidence type="ECO:0000313" key="7">
    <source>
        <dbReference type="EMBL" id="CAD9131518.1"/>
    </source>
</evidence>
<dbReference type="PANTHER" id="PTHR43788">
    <property type="entry name" value="DNA2/NAM7 HELICASE FAMILY MEMBER"/>
    <property type="match status" value="1"/>
</dbReference>
<dbReference type="EMBL" id="HBGF01033976">
    <property type="protein sequence ID" value="CAD9131518.1"/>
    <property type="molecule type" value="Transcribed_RNA"/>
</dbReference>
<evidence type="ECO:0000256" key="2">
    <source>
        <dbReference type="ARBA" id="ARBA00022801"/>
    </source>
</evidence>
<dbReference type="SUPFAM" id="SSF52540">
    <property type="entry name" value="P-loop containing nucleoside triphosphate hydrolases"/>
    <property type="match status" value="1"/>
</dbReference>
<dbReference type="InterPro" id="IPR050534">
    <property type="entry name" value="Coronavir_polyprotein_1ab"/>
</dbReference>
<dbReference type="GO" id="GO:0016787">
    <property type="term" value="F:hydrolase activity"/>
    <property type="evidence" value="ECO:0007669"/>
    <property type="project" value="UniProtKB-KW"/>
</dbReference>
<dbReference type="InterPro" id="IPR041679">
    <property type="entry name" value="DNA2/NAM7-like_C"/>
</dbReference>
<dbReference type="Pfam" id="PF13245">
    <property type="entry name" value="AAA_19"/>
    <property type="match status" value="1"/>
</dbReference>
<keyword evidence="1" id="KW-0547">Nucleotide-binding</keyword>
<dbReference type="GO" id="GO:0043139">
    <property type="term" value="F:5'-3' DNA helicase activity"/>
    <property type="evidence" value="ECO:0007669"/>
    <property type="project" value="TreeGrafter"/>
</dbReference>
<name>A0A7S1MJM0_NEODS</name>
<keyword evidence="4" id="KW-0067">ATP-binding</keyword>
<evidence type="ECO:0000259" key="6">
    <source>
        <dbReference type="Pfam" id="PF13087"/>
    </source>
</evidence>
<evidence type="ECO:0000256" key="3">
    <source>
        <dbReference type="ARBA" id="ARBA00022806"/>
    </source>
</evidence>
<evidence type="ECO:0000256" key="5">
    <source>
        <dbReference type="SAM" id="MobiDB-lite"/>
    </source>
</evidence>
<dbReference type="GO" id="GO:0005524">
    <property type="term" value="F:ATP binding"/>
    <property type="evidence" value="ECO:0007669"/>
    <property type="project" value="UniProtKB-KW"/>
</dbReference>
<evidence type="ECO:0000256" key="4">
    <source>
        <dbReference type="ARBA" id="ARBA00022840"/>
    </source>
</evidence>
<dbReference type="AlphaFoldDB" id="A0A7S1MJM0"/>
<proteinExistence type="predicted"/>
<evidence type="ECO:0000256" key="1">
    <source>
        <dbReference type="ARBA" id="ARBA00022741"/>
    </source>
</evidence>
<accession>A0A7S1MJM0</accession>
<dbReference type="Pfam" id="PF13087">
    <property type="entry name" value="AAA_12"/>
    <property type="match status" value="1"/>
</dbReference>
<keyword evidence="2" id="KW-0378">Hydrolase</keyword>
<gene>
    <name evidence="7" type="ORF">NDES1114_LOCUS22758</name>
</gene>
<protein>
    <recommendedName>
        <fullName evidence="6">DNA2/NAM7 helicase-like C-terminal domain-containing protein</fullName>
    </recommendedName>
</protein>
<sequence length="1192" mass="126243">MVDDVDNGLAQQLAQLSVTGAEGVTSSEAGEAAPASRSEGRVCVSVIDIKSSSAGMKPSHKMQVAFYAAVLRAIAAASAKPISFEVNSKGYVWTDPATLAAGDTRAQAFGAIENPLDTVEARDTLLVPWFADTFWPRVISPLDVAATEGRQFDKSASCGQCPFRNDCAAIAWKHRDMKSFGLVEPSVRGGPERELCQLQSDAMESAVARRLSVVDNGRMSLAGQLRHFAPGALRHRVEGSHLAVVIADDEGQRFHIVTFRGWSGAALTVFVARDSPLAEVLAALPVPSTVVVADLQQRRAVAAALRRLSLTDGHQHAAIALRRFFLRGAGAGDLTTTLAALPTATDVPCAEDGREGCVAAVDAAACAFAFPIPTAAVGVAEAARFLLPPDAHQDRLFVPSDATAPTDAVRVHGAVIRDSEHFADVLARIVSRVEGAYPASELADALPVLPEALIAAHAELLKENEGAPTAAAIATVAEARAYSEAMSLWAHRGVPEAASSAVPVVGRLEEPPATVDKRSFAWLTVALGDTPGSACFDTLAELTAGLELVEEEKDGSHGNAERSMASIAALDDGGFFDGALRCLKVYRASDKGTPCLYLSELTAAAELESMTVLASRGRGTKQLVVPVAWRRHRDGSAALLVCSEGVSHPWDSPANGQPFVLLPRAHRFNLGKIREALGKEGADGLAIMHALLHGRRPAAKDDARARAIGAVPSERVPTTATEPQRRFLRRLTDPDPGCFMTLLWGPPGTGKTTTLAMGLQALAAGRVGKRSLVVLVAAVTHKAKNEVYRKLCRRLKRDSRLNDGDDSKDLSVHVDGTTVVFATAYSAWKNRKTLLHGYETGVLVVDEASQMPLDVAALLFGARRWDRVAVAGDVLQLPPIEDGQRVDGAAIDDAVAASTTPALSSPIVRALCALPQLAAGSIMEALLFDNDGTRLPWTTLATMASADHPPGLIQLTTSFRSVPRIVALLRAQMYPGLEHASGTTASSATAGNDDNKYAALHAFDTIRCELPVPLPSVDAETLRIPPLRAAEARAVATHVCGLLDRFPGIRVGVVTVHRDQRREIRARLPAHTLVAPAAAPRDAADDGAARANGADDLDTDDEEPQVTVNTVEKMQGQEYDAVVVALAAVRPAFALQRRRINVAVSRAKRHVCLAFAPGLLAMARSSRTATDDTRAAADFVEAFGNAAHSPIE</sequence>
<dbReference type="InterPro" id="IPR027417">
    <property type="entry name" value="P-loop_NTPase"/>
</dbReference>
<keyword evidence="3" id="KW-0347">Helicase</keyword>